<name>A0ABN0G0S7_9BURK</name>
<organism evidence="1 2">
    <name type="scientific">Burkholderia humptydooensis MSMB43</name>
    <dbReference type="NCBI Taxonomy" id="441157"/>
    <lineage>
        <taxon>Bacteria</taxon>
        <taxon>Pseudomonadati</taxon>
        <taxon>Pseudomonadota</taxon>
        <taxon>Betaproteobacteria</taxon>
        <taxon>Burkholderiales</taxon>
        <taxon>Burkholderiaceae</taxon>
        <taxon>Burkholderia</taxon>
        <taxon>pseudomallei group</taxon>
    </lineage>
</organism>
<dbReference type="Proteomes" id="UP000004682">
    <property type="component" value="Unassembled WGS sequence"/>
</dbReference>
<protein>
    <submittedName>
        <fullName evidence="1">Uncharacterized protein</fullName>
    </submittedName>
</protein>
<dbReference type="EMBL" id="JH692065">
    <property type="protein sequence ID" value="EIP85859.1"/>
    <property type="molecule type" value="Genomic_DNA"/>
</dbReference>
<proteinExistence type="predicted"/>
<sequence>MVITAPGGTAIGEYSFVVLPRAGDWIELPDGPDAATMFEVVKVVHPVTGDSPDIYVRRLGDNHEALDRLCSEQSGTE</sequence>
<keyword evidence="2" id="KW-1185">Reference proteome</keyword>
<evidence type="ECO:0000313" key="2">
    <source>
        <dbReference type="Proteomes" id="UP000004682"/>
    </source>
</evidence>
<gene>
    <name evidence="1" type="ORF">A33K_16949</name>
</gene>
<reference evidence="2" key="1">
    <citation type="journal article" date="2012" name="J. Bacteriol.">
        <title>Revised Genome Sequence of Burkholderia thailandensis MSMB43 with Improved Annotation.</title>
        <authorList>
            <person name="Zhuo Y."/>
            <person name="Liu L."/>
            <person name="Wang Q."/>
            <person name="Liu X."/>
            <person name="Ren B."/>
            <person name="Liu M."/>
            <person name="Ni P."/>
            <person name="Cheng Y.Q."/>
            <person name="Zhang L."/>
        </authorList>
    </citation>
    <scope>NUCLEOTIDE SEQUENCE [LARGE SCALE GENOMIC DNA]</scope>
    <source>
        <strain evidence="2">MSMB43</strain>
    </source>
</reference>
<accession>A0ABN0G0S7</accession>
<evidence type="ECO:0000313" key="1">
    <source>
        <dbReference type="EMBL" id="EIP85859.1"/>
    </source>
</evidence>